<sequence length="224" mass="24386">MSSRGLVLSKSRSQILRPLSPVLDAVTRLLRPSSAQSTYSKTGATAAWISNDFTIPSSADNDNDGCGDAVVVPAMPAAPQPPRTPDEDNLVPVGCSSSPSTCGSTTSSNMTNGTNPASWTTPQRTDAGIIKRRRLRRYHAHGGGYPPVMYAPEPPLPHHLRHHQAEPRTTVLEKIVLELFDVQHLDWMMIAEPLQRLYGLDVDSAAVLGILQDNGRVQKTMWID</sequence>
<organism evidence="2 3">
    <name type="scientific">Diplodia intermedia</name>
    <dbReference type="NCBI Taxonomy" id="856260"/>
    <lineage>
        <taxon>Eukaryota</taxon>
        <taxon>Fungi</taxon>
        <taxon>Dikarya</taxon>
        <taxon>Ascomycota</taxon>
        <taxon>Pezizomycotina</taxon>
        <taxon>Dothideomycetes</taxon>
        <taxon>Dothideomycetes incertae sedis</taxon>
        <taxon>Botryosphaeriales</taxon>
        <taxon>Botryosphaeriaceae</taxon>
        <taxon>Diplodia</taxon>
    </lineage>
</organism>
<evidence type="ECO:0000256" key="1">
    <source>
        <dbReference type="SAM" id="MobiDB-lite"/>
    </source>
</evidence>
<name>A0ABR3TPV0_9PEZI</name>
<dbReference type="EMBL" id="JAKEKT020000037">
    <property type="protein sequence ID" value="KAL1641779.1"/>
    <property type="molecule type" value="Genomic_DNA"/>
</dbReference>
<accession>A0ABR3TPV0</accession>
<reference evidence="2 3" key="1">
    <citation type="journal article" date="2023" name="Plant Dis.">
        <title>First Report of Diplodia intermedia Causing Canker and Dieback Diseases on Apple Trees in Canada.</title>
        <authorList>
            <person name="Ellouze W."/>
            <person name="Ilyukhin E."/>
            <person name="Sulman M."/>
            <person name="Ali S."/>
        </authorList>
    </citation>
    <scope>NUCLEOTIDE SEQUENCE [LARGE SCALE GENOMIC DNA]</scope>
    <source>
        <strain evidence="2 3">M45-28</strain>
    </source>
</reference>
<comment type="caution">
    <text evidence="2">The sequence shown here is derived from an EMBL/GenBank/DDBJ whole genome shotgun (WGS) entry which is preliminary data.</text>
</comment>
<evidence type="ECO:0000313" key="2">
    <source>
        <dbReference type="EMBL" id="KAL1641779.1"/>
    </source>
</evidence>
<proteinExistence type="predicted"/>
<dbReference type="Proteomes" id="UP001521184">
    <property type="component" value="Unassembled WGS sequence"/>
</dbReference>
<feature type="region of interest" description="Disordered" evidence="1">
    <location>
        <begin position="94"/>
        <end position="122"/>
    </location>
</feature>
<keyword evidence="3" id="KW-1185">Reference proteome</keyword>
<gene>
    <name evidence="2" type="ORF">SLS58_005818</name>
</gene>
<protein>
    <submittedName>
        <fullName evidence="2">Uncharacterized protein</fullName>
    </submittedName>
</protein>
<feature type="compositionally biased region" description="Low complexity" evidence="1">
    <location>
        <begin position="94"/>
        <end position="115"/>
    </location>
</feature>
<evidence type="ECO:0000313" key="3">
    <source>
        <dbReference type="Proteomes" id="UP001521184"/>
    </source>
</evidence>